<dbReference type="Proteomes" id="UP000435357">
    <property type="component" value="Unassembled WGS sequence"/>
</dbReference>
<keyword evidence="1" id="KW-0175">Coiled coil</keyword>
<sequence length="323" mass="36902">MSKAKYKYNPKTLTYEKAELSFFGKVLKFFSYIGTGLVFAVVFIALFFTLFDSPKEKRLKRENEQLKLQYSILNNRIEQLDNVLANIEQRDDNIYRVIFEAEPIPDNIREAGFGGANRYEDLEGFNNSELVIETTKRLDKLAKQMYIQSKSLDDVYKMARKKERLLASIPAIMPVANENLTHVASGYGMRFHPILKIRLMHTGMDFTAPTGTEIHVTGDGVVEEASYSSGGYGKHIVVDHGYGYKTLYAHLNDYNIRVGQKVKRGDVIGFIGNTGRSTGPHLHYEVIKDEKKVNPVNYYSNDLTPDEYDRMIEISSQTNQSFD</sequence>
<keyword evidence="5" id="KW-1185">Reference proteome</keyword>
<proteinExistence type="predicted"/>
<evidence type="ECO:0000256" key="2">
    <source>
        <dbReference type="SAM" id="Phobius"/>
    </source>
</evidence>
<dbReference type="CDD" id="cd12797">
    <property type="entry name" value="M23_peptidase"/>
    <property type="match status" value="1"/>
</dbReference>
<dbReference type="PANTHER" id="PTHR21666:SF286">
    <property type="entry name" value="LIPOPROTEIN NLPD"/>
    <property type="match status" value="1"/>
</dbReference>
<dbReference type="Gene3D" id="2.70.70.10">
    <property type="entry name" value="Glucose Permease (Domain IIA)"/>
    <property type="match status" value="1"/>
</dbReference>
<dbReference type="SUPFAM" id="SSF51261">
    <property type="entry name" value="Duplicated hybrid motif"/>
    <property type="match status" value="1"/>
</dbReference>
<evidence type="ECO:0000256" key="1">
    <source>
        <dbReference type="SAM" id="Coils"/>
    </source>
</evidence>
<keyword evidence="2" id="KW-0472">Membrane</keyword>
<dbReference type="InterPro" id="IPR050570">
    <property type="entry name" value="Cell_wall_metabolism_enzyme"/>
</dbReference>
<dbReference type="InterPro" id="IPR016047">
    <property type="entry name" value="M23ase_b-sheet_dom"/>
</dbReference>
<feature type="domain" description="M23ase beta-sheet core" evidence="3">
    <location>
        <begin position="200"/>
        <end position="295"/>
    </location>
</feature>
<comment type="caution">
    <text evidence="4">The sequence shown here is derived from an EMBL/GenBank/DDBJ whole genome shotgun (WGS) entry which is preliminary data.</text>
</comment>
<keyword evidence="2" id="KW-0812">Transmembrane</keyword>
<feature type="coiled-coil region" evidence="1">
    <location>
        <begin position="56"/>
        <end position="90"/>
    </location>
</feature>
<keyword evidence="2" id="KW-1133">Transmembrane helix</keyword>
<gene>
    <name evidence="4" type="ORF">F3059_13475</name>
</gene>
<evidence type="ECO:0000313" key="4">
    <source>
        <dbReference type="EMBL" id="KAB1061828.1"/>
    </source>
</evidence>
<reference evidence="4 5" key="1">
    <citation type="submission" date="2019-09" db="EMBL/GenBank/DDBJ databases">
        <title>Genomes of Cryomorphaceae.</title>
        <authorList>
            <person name="Bowman J.P."/>
        </authorList>
    </citation>
    <scope>NUCLEOTIDE SEQUENCE [LARGE SCALE GENOMIC DNA]</scope>
    <source>
        <strain evidence="4 5">KCTC 52047</strain>
    </source>
</reference>
<dbReference type="FunFam" id="2.70.70.10:FF:000006">
    <property type="entry name" value="M23 family peptidase"/>
    <property type="match status" value="1"/>
</dbReference>
<protein>
    <submittedName>
        <fullName evidence="4">Peptidoglycan DD-metalloendopeptidase family protein</fullName>
    </submittedName>
</protein>
<feature type="transmembrane region" description="Helical" evidence="2">
    <location>
        <begin position="29"/>
        <end position="51"/>
    </location>
</feature>
<dbReference type="RefSeq" id="WP_151170168.1">
    <property type="nucleotide sequence ID" value="NZ_WACR01000014.1"/>
</dbReference>
<dbReference type="PANTHER" id="PTHR21666">
    <property type="entry name" value="PEPTIDASE-RELATED"/>
    <property type="match status" value="1"/>
</dbReference>
<dbReference type="AlphaFoldDB" id="A0A6N6M435"/>
<organism evidence="4 5">
    <name type="scientific">Salibacter halophilus</name>
    <dbReference type="NCBI Taxonomy" id="1803916"/>
    <lineage>
        <taxon>Bacteria</taxon>
        <taxon>Pseudomonadati</taxon>
        <taxon>Bacteroidota</taxon>
        <taxon>Flavobacteriia</taxon>
        <taxon>Flavobacteriales</taxon>
        <taxon>Salibacteraceae</taxon>
        <taxon>Salibacter</taxon>
    </lineage>
</organism>
<name>A0A6N6M435_9FLAO</name>
<evidence type="ECO:0000313" key="5">
    <source>
        <dbReference type="Proteomes" id="UP000435357"/>
    </source>
</evidence>
<evidence type="ECO:0000259" key="3">
    <source>
        <dbReference type="Pfam" id="PF01551"/>
    </source>
</evidence>
<dbReference type="EMBL" id="WACR01000014">
    <property type="protein sequence ID" value="KAB1061828.1"/>
    <property type="molecule type" value="Genomic_DNA"/>
</dbReference>
<dbReference type="Pfam" id="PF01551">
    <property type="entry name" value="Peptidase_M23"/>
    <property type="match status" value="1"/>
</dbReference>
<dbReference type="InterPro" id="IPR011055">
    <property type="entry name" value="Dup_hybrid_motif"/>
</dbReference>
<dbReference type="GO" id="GO:0004222">
    <property type="term" value="F:metalloendopeptidase activity"/>
    <property type="evidence" value="ECO:0007669"/>
    <property type="project" value="TreeGrafter"/>
</dbReference>
<accession>A0A6N6M435</accession>
<dbReference type="OrthoDB" id="9810477at2"/>